<evidence type="ECO:0000256" key="2">
    <source>
        <dbReference type="ARBA" id="ARBA00023134"/>
    </source>
</evidence>
<evidence type="ECO:0000313" key="8">
    <source>
        <dbReference type="EMBL" id="GMM53029.1"/>
    </source>
</evidence>
<dbReference type="EMBL" id="BTGC01000008">
    <property type="protein sequence ID" value="GMM53029.1"/>
    <property type="molecule type" value="Genomic_DNA"/>
</dbReference>
<keyword evidence="3" id="KW-0505">Motor protein</keyword>
<proteinExistence type="predicted"/>
<reference evidence="8 9" key="1">
    <citation type="journal article" date="2023" name="Elife">
        <title>Identification of key yeast species and microbe-microbe interactions impacting larval growth of Drosophila in the wild.</title>
        <authorList>
            <person name="Mure A."/>
            <person name="Sugiura Y."/>
            <person name="Maeda R."/>
            <person name="Honda K."/>
            <person name="Sakurai N."/>
            <person name="Takahashi Y."/>
            <person name="Watada M."/>
            <person name="Katoh T."/>
            <person name="Gotoh A."/>
            <person name="Gotoh Y."/>
            <person name="Taniguchi I."/>
            <person name="Nakamura K."/>
            <person name="Hayashi T."/>
            <person name="Katayama T."/>
            <person name="Uemura T."/>
            <person name="Hattori Y."/>
        </authorList>
    </citation>
    <scope>NUCLEOTIDE SEQUENCE [LARGE SCALE GENOMIC DNA]</scope>
    <source>
        <strain evidence="8 9">SB-73</strain>
    </source>
</reference>
<sequence length="677" mass="75195">MDKTLIELVNKLQDALATVGTGSTSIDLPQIAVVGSQSSGKSSILTNITGREFLPSGTGIVTRRPLILMLQSTRLPPGAVVPDNETNEYEWGEFSHLPGKKFHNFNDIREEIIKETDKTTGNKGIIATPINLRIFSPNVLTLTLVDLPGLTKVPVGDQPKDIEKQVKQMILEFITKPNAIILAVTAANTDLANSDGLKLAREVDPEGNRTIGVLTKVDLMDQGTDVIDIMEGRVIPLRFGYVPVVNRGQQDIMAKKSIKQALAAERSFFENHSSYKHKANYCGTMYLAKRLNQILHNHIKNTLPDIKMRIDQNLKKYQTELTQLGNGDEQSPSSTVLQTVTEFSNEYKSVLDGQGKDVNSQELSGGARISFVFHEVFANGIRVLDPADQVTDAEIRTLLHNSGGSAPSLFVSSRPFTILLRKQIERFRDPCLRCVQLIYDELIRILNQILAKTTFQRYPELKRSISKVFIEYLRNRLVPTNSLVEDLIKMEIGYINTAHPDLVSGNDAIAQAQLEQNPADYDVKQGKKKKDEAPPKNSVSVSKDDIKDPPFGGFFGDLLSSRSKARLAAIESPPLSLKASGAMTPVEKVDVAVLKQLINSYFAISKRTVSDLVPKSIMYNLIIASKDDIQTELLQALYKDDKMDSLVRENDFTRQRRIQVRKTVKALIDAQAIVSSV</sequence>
<dbReference type="GO" id="GO:0007033">
    <property type="term" value="P:vacuole organization"/>
    <property type="evidence" value="ECO:0007669"/>
    <property type="project" value="UniProtKB-ARBA"/>
</dbReference>
<comment type="caution">
    <text evidence="8">The sequence shown here is derived from an EMBL/GenBank/DDBJ whole genome shotgun (WGS) entry which is preliminary data.</text>
</comment>
<dbReference type="GO" id="GO:0008017">
    <property type="term" value="F:microtubule binding"/>
    <property type="evidence" value="ECO:0007669"/>
    <property type="project" value="TreeGrafter"/>
</dbReference>
<dbReference type="AlphaFoldDB" id="A0AAV5RR79"/>
<keyword evidence="1" id="KW-0547">Nucleotide-binding</keyword>
<dbReference type="CDD" id="cd08771">
    <property type="entry name" value="DLP_1"/>
    <property type="match status" value="1"/>
</dbReference>
<dbReference type="GO" id="GO:0006897">
    <property type="term" value="P:endocytosis"/>
    <property type="evidence" value="ECO:0007669"/>
    <property type="project" value="TreeGrafter"/>
</dbReference>
<dbReference type="InterPro" id="IPR045063">
    <property type="entry name" value="Dynamin_N"/>
</dbReference>
<dbReference type="Pfam" id="PF02212">
    <property type="entry name" value="GED"/>
    <property type="match status" value="1"/>
</dbReference>
<keyword evidence="9" id="KW-1185">Reference proteome</keyword>
<dbReference type="FunFam" id="3.40.50.300:FF:000473">
    <property type="entry name" value="Vacuolar sorting-associated 1 protein"/>
    <property type="match status" value="1"/>
</dbReference>
<dbReference type="PROSITE" id="PS51718">
    <property type="entry name" value="G_DYNAMIN_2"/>
    <property type="match status" value="1"/>
</dbReference>
<dbReference type="GO" id="GO:0016020">
    <property type="term" value="C:membrane"/>
    <property type="evidence" value="ECO:0007669"/>
    <property type="project" value="TreeGrafter"/>
</dbReference>
<feature type="region of interest" description="Disordered" evidence="5">
    <location>
        <begin position="520"/>
        <end position="544"/>
    </location>
</feature>
<evidence type="ECO:0000256" key="4">
    <source>
        <dbReference type="ARBA" id="ARBA00073589"/>
    </source>
</evidence>
<feature type="compositionally biased region" description="Basic and acidic residues" evidence="5">
    <location>
        <begin position="521"/>
        <end position="534"/>
    </location>
</feature>
<dbReference type="GO" id="GO:0005525">
    <property type="term" value="F:GTP binding"/>
    <property type="evidence" value="ECO:0007669"/>
    <property type="project" value="UniProtKB-KW"/>
</dbReference>
<dbReference type="PROSITE" id="PS51388">
    <property type="entry name" value="GED"/>
    <property type="match status" value="1"/>
</dbReference>
<dbReference type="GO" id="GO:0000266">
    <property type="term" value="P:mitochondrial fission"/>
    <property type="evidence" value="ECO:0007669"/>
    <property type="project" value="TreeGrafter"/>
</dbReference>
<dbReference type="GO" id="GO:0003924">
    <property type="term" value="F:GTPase activity"/>
    <property type="evidence" value="ECO:0007669"/>
    <property type="project" value="InterPro"/>
</dbReference>
<evidence type="ECO:0000256" key="3">
    <source>
        <dbReference type="ARBA" id="ARBA00023175"/>
    </source>
</evidence>
<feature type="domain" description="Dynamin-type G" evidence="7">
    <location>
        <begin position="25"/>
        <end position="304"/>
    </location>
</feature>
<keyword evidence="2" id="KW-0342">GTP-binding</keyword>
<organism evidence="8 9">
    <name type="scientific">Starmerella bacillaris</name>
    <name type="common">Yeast</name>
    <name type="synonym">Candida zemplinina</name>
    <dbReference type="NCBI Taxonomy" id="1247836"/>
    <lineage>
        <taxon>Eukaryota</taxon>
        <taxon>Fungi</taxon>
        <taxon>Dikarya</taxon>
        <taxon>Ascomycota</taxon>
        <taxon>Saccharomycotina</taxon>
        <taxon>Dipodascomycetes</taxon>
        <taxon>Dipodascales</taxon>
        <taxon>Trichomonascaceae</taxon>
        <taxon>Starmerella</taxon>
    </lineage>
</organism>
<dbReference type="GO" id="GO:0005874">
    <property type="term" value="C:microtubule"/>
    <property type="evidence" value="ECO:0007669"/>
    <property type="project" value="TreeGrafter"/>
</dbReference>
<evidence type="ECO:0000259" key="6">
    <source>
        <dbReference type="PROSITE" id="PS51388"/>
    </source>
</evidence>
<dbReference type="Gene3D" id="1.20.120.1240">
    <property type="entry name" value="Dynamin, middle domain"/>
    <property type="match status" value="1"/>
</dbReference>
<dbReference type="GO" id="GO:0048312">
    <property type="term" value="P:intracellular distribution of mitochondria"/>
    <property type="evidence" value="ECO:0007669"/>
    <property type="project" value="TreeGrafter"/>
</dbReference>
<dbReference type="Pfam" id="PF00350">
    <property type="entry name" value="Dynamin_N"/>
    <property type="match status" value="1"/>
</dbReference>
<dbReference type="InterPro" id="IPR027417">
    <property type="entry name" value="P-loop_NTPase"/>
</dbReference>
<dbReference type="InterPro" id="IPR003130">
    <property type="entry name" value="GED"/>
</dbReference>
<accession>A0AAV5RR79</accession>
<dbReference type="InterPro" id="IPR030381">
    <property type="entry name" value="G_DYNAMIN_dom"/>
</dbReference>
<dbReference type="GO" id="GO:0016559">
    <property type="term" value="P:peroxisome fission"/>
    <property type="evidence" value="ECO:0007669"/>
    <property type="project" value="TreeGrafter"/>
</dbReference>
<evidence type="ECO:0000256" key="5">
    <source>
        <dbReference type="SAM" id="MobiDB-lite"/>
    </source>
</evidence>
<evidence type="ECO:0000313" key="9">
    <source>
        <dbReference type="Proteomes" id="UP001362899"/>
    </source>
</evidence>
<dbReference type="InterPro" id="IPR001401">
    <property type="entry name" value="Dynamin_GTPase"/>
</dbReference>
<dbReference type="Gene3D" id="3.40.50.300">
    <property type="entry name" value="P-loop containing nucleotide triphosphate hydrolases"/>
    <property type="match status" value="1"/>
</dbReference>
<evidence type="ECO:0000256" key="1">
    <source>
        <dbReference type="ARBA" id="ARBA00022741"/>
    </source>
</evidence>
<dbReference type="Pfam" id="PF01031">
    <property type="entry name" value="Dynamin_M"/>
    <property type="match status" value="1"/>
</dbReference>
<dbReference type="PANTHER" id="PTHR11566:SF220">
    <property type="entry name" value="VACUOLAR PROTEIN SORTING-ASSOCIATED PROTEIN 1"/>
    <property type="match status" value="1"/>
</dbReference>
<dbReference type="Proteomes" id="UP001362899">
    <property type="component" value="Unassembled WGS sequence"/>
</dbReference>
<name>A0AAV5RR79_STABA</name>
<dbReference type="SUPFAM" id="SSF52540">
    <property type="entry name" value="P-loop containing nucleoside triphosphate hydrolases"/>
    <property type="match status" value="1"/>
</dbReference>
<evidence type="ECO:0000259" key="7">
    <source>
        <dbReference type="PROSITE" id="PS51718"/>
    </source>
</evidence>
<dbReference type="InterPro" id="IPR000375">
    <property type="entry name" value="Dynamin_stalk"/>
</dbReference>
<gene>
    <name evidence="8" type="ORF">DASB73_039920</name>
</gene>
<dbReference type="GO" id="GO:0005777">
    <property type="term" value="C:peroxisome"/>
    <property type="evidence" value="ECO:0007669"/>
    <property type="project" value="TreeGrafter"/>
</dbReference>
<dbReference type="InterPro" id="IPR022812">
    <property type="entry name" value="Dynamin"/>
</dbReference>
<dbReference type="SMART" id="SM00053">
    <property type="entry name" value="DYNc"/>
    <property type="match status" value="1"/>
</dbReference>
<dbReference type="PANTHER" id="PTHR11566">
    <property type="entry name" value="DYNAMIN"/>
    <property type="match status" value="1"/>
</dbReference>
<dbReference type="SMART" id="SM00302">
    <property type="entry name" value="GED"/>
    <property type="match status" value="1"/>
</dbReference>
<feature type="domain" description="GED" evidence="6">
    <location>
        <begin position="591"/>
        <end position="677"/>
    </location>
</feature>
<protein>
    <recommendedName>
        <fullName evidence="4">Vacuolar protein sorting-associated protein 1</fullName>
    </recommendedName>
</protein>
<dbReference type="PRINTS" id="PR00195">
    <property type="entry name" value="DYNAMIN"/>
</dbReference>
<dbReference type="InterPro" id="IPR020850">
    <property type="entry name" value="GED_dom"/>
</dbReference>